<name>A0A512AXF3_9BACT</name>
<gene>
    <name evidence="1" type="ORF">AAE02nite_20240</name>
</gene>
<proteinExistence type="predicted"/>
<dbReference type="InterPro" id="IPR036249">
    <property type="entry name" value="Thioredoxin-like_sf"/>
</dbReference>
<dbReference type="AlphaFoldDB" id="A0A512AXF3"/>
<dbReference type="SUPFAM" id="SSF52833">
    <property type="entry name" value="Thioredoxin-like"/>
    <property type="match status" value="1"/>
</dbReference>
<evidence type="ECO:0000313" key="1">
    <source>
        <dbReference type="EMBL" id="GEO04360.1"/>
    </source>
</evidence>
<protein>
    <recommendedName>
        <fullName evidence="3">Thioredoxin domain-containing protein</fullName>
    </recommendedName>
</protein>
<comment type="caution">
    <text evidence="1">The sequence shown here is derived from an EMBL/GenBank/DDBJ whole genome shotgun (WGS) entry which is preliminary data.</text>
</comment>
<dbReference type="Pfam" id="PF13899">
    <property type="entry name" value="Thioredoxin_7"/>
    <property type="match status" value="1"/>
</dbReference>
<dbReference type="RefSeq" id="WP_307725532.1">
    <property type="nucleotide sequence ID" value="NZ_BJYS01000014.1"/>
</dbReference>
<evidence type="ECO:0008006" key="3">
    <source>
        <dbReference type="Google" id="ProtNLM"/>
    </source>
</evidence>
<evidence type="ECO:0000313" key="2">
    <source>
        <dbReference type="Proteomes" id="UP000321532"/>
    </source>
</evidence>
<accession>A0A512AXF3</accession>
<dbReference type="Gene3D" id="3.40.30.10">
    <property type="entry name" value="Glutaredoxin"/>
    <property type="match status" value="1"/>
</dbReference>
<organism evidence="1 2">
    <name type="scientific">Adhaeribacter aerolatus</name>
    <dbReference type="NCBI Taxonomy" id="670289"/>
    <lineage>
        <taxon>Bacteria</taxon>
        <taxon>Pseudomonadati</taxon>
        <taxon>Bacteroidota</taxon>
        <taxon>Cytophagia</taxon>
        <taxon>Cytophagales</taxon>
        <taxon>Hymenobacteraceae</taxon>
        <taxon>Adhaeribacter</taxon>
    </lineage>
</organism>
<dbReference type="EMBL" id="BJYS01000014">
    <property type="protein sequence ID" value="GEO04360.1"/>
    <property type="molecule type" value="Genomic_DNA"/>
</dbReference>
<reference evidence="1 2" key="1">
    <citation type="submission" date="2019-07" db="EMBL/GenBank/DDBJ databases">
        <title>Whole genome shotgun sequence of Adhaeribacter aerolatus NBRC 106133.</title>
        <authorList>
            <person name="Hosoyama A."/>
            <person name="Uohara A."/>
            <person name="Ohji S."/>
            <person name="Ichikawa N."/>
        </authorList>
    </citation>
    <scope>NUCLEOTIDE SEQUENCE [LARGE SCALE GENOMIC DNA]</scope>
    <source>
        <strain evidence="1 2">NBRC 106133</strain>
    </source>
</reference>
<dbReference type="Proteomes" id="UP000321532">
    <property type="component" value="Unassembled WGS sequence"/>
</dbReference>
<sequence length="92" mass="10597">MKFIFVLLTSFLSLITPTWLTNLEKAKTEAKAKQKLILLNFSGSDWCVPCIKLERGIFETEAFKKYAADKLVLVKADFPRQKKISWLKSSKL</sequence>
<keyword evidence="2" id="KW-1185">Reference proteome</keyword>